<accession>A0ABX2TLX6</accession>
<dbReference type="Gene3D" id="1.10.287.950">
    <property type="entry name" value="Methyl-accepting chemotaxis protein"/>
    <property type="match status" value="1"/>
</dbReference>
<dbReference type="RefSeq" id="WP_180285927.1">
    <property type="nucleotide sequence ID" value="NZ_JABFDB010000035.1"/>
</dbReference>
<evidence type="ECO:0000313" key="6">
    <source>
        <dbReference type="EMBL" id="NYZ24154.1"/>
    </source>
</evidence>
<dbReference type="PROSITE" id="PS50111">
    <property type="entry name" value="CHEMOTAXIS_TRANSDUC_2"/>
    <property type="match status" value="1"/>
</dbReference>
<dbReference type="NCBIfam" id="TIGR03407">
    <property type="entry name" value="urea_ABC_UrtA"/>
    <property type="match status" value="1"/>
</dbReference>
<evidence type="ECO:0000259" key="4">
    <source>
        <dbReference type="PROSITE" id="PS50111"/>
    </source>
</evidence>
<dbReference type="SUPFAM" id="SSF53822">
    <property type="entry name" value="Periplasmic binding protein-like I"/>
    <property type="match status" value="1"/>
</dbReference>
<dbReference type="EMBL" id="JABFDB010000035">
    <property type="protein sequence ID" value="NYZ24154.1"/>
    <property type="molecule type" value="Genomic_DNA"/>
</dbReference>
<protein>
    <submittedName>
        <fullName evidence="6">Urea ABC transporter substrate-binding protein</fullName>
    </submittedName>
</protein>
<keyword evidence="3" id="KW-0812">Transmembrane</keyword>
<keyword evidence="2" id="KW-0807">Transducer</keyword>
<evidence type="ECO:0000259" key="5">
    <source>
        <dbReference type="PROSITE" id="PS50192"/>
    </source>
</evidence>
<dbReference type="SUPFAM" id="SSF58104">
    <property type="entry name" value="Methyl-accepting chemotaxis protein (MCP) signaling domain"/>
    <property type="match status" value="1"/>
</dbReference>
<dbReference type="InterPro" id="IPR017777">
    <property type="entry name" value="ABC_urea-bd_UrtA"/>
</dbReference>
<dbReference type="InterPro" id="IPR004089">
    <property type="entry name" value="MCPsignal_dom"/>
</dbReference>
<feature type="domain" description="Methyl-accepting transducer" evidence="4">
    <location>
        <begin position="140"/>
        <end position="376"/>
    </location>
</feature>
<evidence type="ECO:0000256" key="1">
    <source>
        <dbReference type="ARBA" id="ARBA00029447"/>
    </source>
</evidence>
<keyword evidence="3" id="KW-0472">Membrane</keyword>
<keyword evidence="3" id="KW-1133">Transmembrane helix</keyword>
<dbReference type="Gene3D" id="3.40.50.2300">
    <property type="match status" value="2"/>
</dbReference>
<evidence type="ECO:0000256" key="2">
    <source>
        <dbReference type="PROSITE-ProRule" id="PRU00284"/>
    </source>
</evidence>
<dbReference type="Proteomes" id="UP000584642">
    <property type="component" value="Unassembled WGS sequence"/>
</dbReference>
<dbReference type="PROSITE" id="PS50192">
    <property type="entry name" value="T_SNARE"/>
    <property type="match status" value="1"/>
</dbReference>
<feature type="transmembrane region" description="Helical" evidence="3">
    <location>
        <begin position="32"/>
        <end position="53"/>
    </location>
</feature>
<gene>
    <name evidence="6" type="primary">urtA</name>
    <name evidence="6" type="ORF">HND93_30995</name>
</gene>
<name>A0ABX2TLX6_9PROT</name>
<feature type="domain" description="T-SNARE coiled-coil homology" evidence="5">
    <location>
        <begin position="292"/>
        <end position="354"/>
    </location>
</feature>
<dbReference type="Pfam" id="PF00015">
    <property type="entry name" value="MCPsignal"/>
    <property type="match status" value="1"/>
</dbReference>
<dbReference type="PROSITE" id="PS51257">
    <property type="entry name" value="PROKAR_LIPOPROTEIN"/>
    <property type="match status" value="1"/>
</dbReference>
<dbReference type="PANTHER" id="PTHR47628">
    <property type="match status" value="1"/>
</dbReference>
<comment type="similarity">
    <text evidence="1">Belongs to the methyl-accepting chemotaxis (MCP) protein family.</text>
</comment>
<keyword evidence="7" id="KW-1185">Reference proteome</keyword>
<organism evidence="6 7">
    <name type="scientific">Azospirillum oleiclasticum</name>
    <dbReference type="NCBI Taxonomy" id="2735135"/>
    <lineage>
        <taxon>Bacteria</taxon>
        <taxon>Pseudomonadati</taxon>
        <taxon>Pseudomonadota</taxon>
        <taxon>Alphaproteobacteria</taxon>
        <taxon>Rhodospirillales</taxon>
        <taxon>Azospirillaceae</taxon>
        <taxon>Azospirillum</taxon>
    </lineage>
</organism>
<dbReference type="InterPro" id="IPR000727">
    <property type="entry name" value="T_SNARE_dom"/>
</dbReference>
<comment type="caution">
    <text evidence="6">The sequence shown here is derived from an EMBL/GenBank/DDBJ whole genome shotgun (WGS) entry which is preliminary data.</text>
</comment>
<dbReference type="CDD" id="cd06355">
    <property type="entry name" value="PBP1_FmdD-like"/>
    <property type="match status" value="1"/>
</dbReference>
<evidence type="ECO:0000256" key="3">
    <source>
        <dbReference type="SAM" id="Phobius"/>
    </source>
</evidence>
<dbReference type="PANTHER" id="PTHR47628:SF1">
    <property type="entry name" value="ALIPHATIC AMIDASE EXPRESSION-REGULATING PROTEIN"/>
    <property type="match status" value="1"/>
</dbReference>
<dbReference type="Pfam" id="PF13433">
    <property type="entry name" value="Peripla_BP_5"/>
    <property type="match status" value="1"/>
</dbReference>
<evidence type="ECO:0000313" key="7">
    <source>
        <dbReference type="Proteomes" id="UP000584642"/>
    </source>
</evidence>
<dbReference type="SMART" id="SM00283">
    <property type="entry name" value="MA"/>
    <property type="match status" value="1"/>
</dbReference>
<dbReference type="InterPro" id="IPR028082">
    <property type="entry name" value="Peripla_BP_I"/>
</dbReference>
<proteinExistence type="inferred from homology"/>
<reference evidence="6 7" key="1">
    <citation type="submission" date="2020-05" db="EMBL/GenBank/DDBJ databases">
        <title>Azospirillum oleiclasticum sp. nov, a nitrogen-fixing and heavy crude oil-emulsifying bacterium isolated from the crude oil of Yumen Oilfield.</title>
        <authorList>
            <person name="Wu D."/>
            <person name="Cai M."/>
            <person name="Zhang X."/>
        </authorList>
    </citation>
    <scope>NUCLEOTIDE SEQUENCE [LARGE SCALE GENOMIC DNA]</scope>
    <source>
        <strain evidence="6 7">ROY-1-1-2</strain>
    </source>
</reference>
<sequence>MRIAHLTTLVSVATPLLAAAAAACLLSLSGPGTASTLGLLLLAAIGVGVPAIIGTLGGRLAGGLTALAMDAAPVPSGLAELDAVATVLRRLRDEAAADAARSAGRDTERTTMEERARRLESLTRDFESRVGQLTHALTVAASEMTDTARNMAGTAEVCSRLSGTAATASGETSASVRTVAVSAEQLSASIADIGRQVAGSAEIAGQAVQDAQRTDSVVKGLADGAQKIGEVVTLIQGIAGQTNLLALNATIEAARAGEAGKGFAVVASEVKTLANQTSKATEEIAAQVSAIQTATAEAVEAIRGIAQTIGRISDIATGIAGSVREQGGVTGAIAENVRTASAGAASMARSLADMTDATGSAGTAAGQVLSVAGTVAGHIEQLTREVDGFLSEVSLQSALRRRRTGNGLTIGRPGAGPAIPRGPATALVNTRGLAVTDDTVTVGILHSDTGTMAISEAGSVQAELLAIQQINDSGGVLGRRIDVVQADGASDWPTFAARADTLLGRDRVAAVFGCWTSASRKAVLPVFETHNGLLYYPTQYEGLEQSRQVIYTGEEATQQIFAGLDWVMREKRAKTFFLIGSDYVWPRASNAIARQHIESKGGRVVGEQYVELGDTRFAGVVARIKAAKPDVIYAIVVGGSNVAFYKQLKAAGVGLDQQIVLTNSVGEDEALGIGGEHIAGAFSCCKYFQSIDSADNRAFVAAFKAMWGEDSVIGNVSHNAYLGPWLWKRTVEKAGSFDIDRLVAASPGVEFPTAPTGFVRIHDNHHLWSKTRIGRARADGQFDVVHETPDLIEPNPFPAGVSADALRAA</sequence>